<dbReference type="InterPro" id="IPR013656">
    <property type="entry name" value="PAS_4"/>
</dbReference>
<organism evidence="8 9">
    <name type="scientific">Roseospira marina</name>
    <dbReference type="NCBI Taxonomy" id="140057"/>
    <lineage>
        <taxon>Bacteria</taxon>
        <taxon>Pseudomonadati</taxon>
        <taxon>Pseudomonadota</taxon>
        <taxon>Alphaproteobacteria</taxon>
        <taxon>Rhodospirillales</taxon>
        <taxon>Rhodospirillaceae</taxon>
        <taxon>Roseospira</taxon>
    </lineage>
</organism>
<dbReference type="Gene3D" id="1.10.287.130">
    <property type="match status" value="1"/>
</dbReference>
<dbReference type="PRINTS" id="PR00344">
    <property type="entry name" value="BCTRLSENSOR"/>
</dbReference>
<dbReference type="SMART" id="SM00388">
    <property type="entry name" value="HisKA"/>
    <property type="match status" value="1"/>
</dbReference>
<protein>
    <recommendedName>
        <fullName evidence="2">histidine kinase</fullName>
        <ecNumber evidence="2">2.7.13.3</ecNumber>
    </recommendedName>
</protein>
<dbReference type="SMART" id="SM00091">
    <property type="entry name" value="PAS"/>
    <property type="match status" value="3"/>
</dbReference>
<dbReference type="AlphaFoldDB" id="A0A5M6IHE3"/>
<name>A0A5M6IHE3_9PROT</name>
<comment type="catalytic activity">
    <reaction evidence="1">
        <text>ATP + protein L-histidine = ADP + protein N-phospho-L-histidine.</text>
        <dbReference type="EC" id="2.7.13.3"/>
    </reaction>
</comment>
<dbReference type="PROSITE" id="PS50109">
    <property type="entry name" value="HIS_KIN"/>
    <property type="match status" value="1"/>
</dbReference>
<dbReference type="Pfam" id="PF00512">
    <property type="entry name" value="HisKA"/>
    <property type="match status" value="1"/>
</dbReference>
<dbReference type="SUPFAM" id="SSF55785">
    <property type="entry name" value="PYP-like sensor domain (PAS domain)"/>
    <property type="match status" value="3"/>
</dbReference>
<dbReference type="SMART" id="SM00387">
    <property type="entry name" value="HATPase_c"/>
    <property type="match status" value="1"/>
</dbReference>
<dbReference type="RefSeq" id="WP_150061055.1">
    <property type="nucleotide sequence ID" value="NZ_JACHII010000003.1"/>
</dbReference>
<dbReference type="SUPFAM" id="SSF47384">
    <property type="entry name" value="Homodimeric domain of signal transducing histidine kinase"/>
    <property type="match status" value="1"/>
</dbReference>
<evidence type="ECO:0000259" key="6">
    <source>
        <dbReference type="PROSITE" id="PS50109"/>
    </source>
</evidence>
<dbReference type="PANTHER" id="PTHR43304">
    <property type="entry name" value="PHYTOCHROME-LIKE PROTEIN CPH1"/>
    <property type="match status" value="1"/>
</dbReference>
<dbReference type="InterPro" id="IPR004358">
    <property type="entry name" value="Sig_transdc_His_kin-like_C"/>
</dbReference>
<dbReference type="InterPro" id="IPR036890">
    <property type="entry name" value="HATPase_C_sf"/>
</dbReference>
<dbReference type="PROSITE" id="PS50113">
    <property type="entry name" value="PAC"/>
    <property type="match status" value="1"/>
</dbReference>
<dbReference type="GO" id="GO:0000155">
    <property type="term" value="F:phosphorelay sensor kinase activity"/>
    <property type="evidence" value="ECO:0007669"/>
    <property type="project" value="InterPro"/>
</dbReference>
<sequence>MALPRNVLVLPDDTHALNATIAAVPVPCTLNDWTTGAILTLNRHMRTLVGLAPDAPLDDVTTNRFYVSPTRRAELVTTLQETGLVQDVEFDAVRLDGTHVPCLASYQAARWRGQIVILACLTDISARKAAERALRESEKKYRAITENTSDVVWQLDLDLTIREVAGGHQVLAWLDRAPLIGQRAQVAFTPDGAAHLEQAMRRRIDQERRGVPTTTTRHEIEAVNRHGERLWVELMVYPHRDETDALVGLFGVMRDISERRRANEALRHSETLFRHLFDANPVVKLLVDPATGRIVKANPCAARFYGASLDAMRNEPLARFVVTDPTDTTPFLDALRDAAAHDGAVVEQTHRLETGATRRVAAHVSYADVAIETVESRRLLNISLFDITDRTQQAENLRRHNIAVRDFSAAVSHDLQEPLRMVSSYLGLVRRHLGETITPDIQEFIEYATDGTARMRSMLHDLLAYARLDTDARPLQSVALSATVQTVLDMMRLRLDEIGALVTVAPDLPAVRGTPDQIVSLIQNLIGNALRYRAHDRRLEITVDWAPQDAMVEVRIHDNGIGIAPQDHDRVFGVFQRLSLATDGEPGTGMGLAICRRIVHRHGGQIGIASTPGAGTTFRFTLPLAPSEPCLRPAP</sequence>
<dbReference type="Pfam" id="PF02518">
    <property type="entry name" value="HATPase_c"/>
    <property type="match status" value="1"/>
</dbReference>
<dbReference type="InterPro" id="IPR036097">
    <property type="entry name" value="HisK_dim/P_sf"/>
</dbReference>
<evidence type="ECO:0000256" key="2">
    <source>
        <dbReference type="ARBA" id="ARBA00012438"/>
    </source>
</evidence>
<dbReference type="NCBIfam" id="TIGR00229">
    <property type="entry name" value="sensory_box"/>
    <property type="match status" value="1"/>
</dbReference>
<dbReference type="EMBL" id="VWPJ01000002">
    <property type="protein sequence ID" value="KAA5607045.1"/>
    <property type="molecule type" value="Genomic_DNA"/>
</dbReference>
<dbReference type="InterPro" id="IPR003594">
    <property type="entry name" value="HATPase_dom"/>
</dbReference>
<dbReference type="InterPro" id="IPR005467">
    <property type="entry name" value="His_kinase_dom"/>
</dbReference>
<feature type="domain" description="PAC" evidence="7">
    <location>
        <begin position="216"/>
        <end position="268"/>
    </location>
</feature>
<dbReference type="Gene3D" id="3.30.450.20">
    <property type="entry name" value="PAS domain"/>
    <property type="match status" value="3"/>
</dbReference>
<dbReference type="PANTHER" id="PTHR43304:SF1">
    <property type="entry name" value="PAC DOMAIN-CONTAINING PROTEIN"/>
    <property type="match status" value="1"/>
</dbReference>
<keyword evidence="4" id="KW-0808">Transferase</keyword>
<dbReference type="OrthoDB" id="7313492at2"/>
<reference evidence="8 9" key="1">
    <citation type="submission" date="2019-09" db="EMBL/GenBank/DDBJ databases">
        <title>Genome sequence of Roseospira marina, one of the more divergent members of the non-sulfur purple photosynthetic bacterial family, the Rhodospirillaceae.</title>
        <authorList>
            <person name="Meyer T."/>
            <person name="Kyndt J."/>
        </authorList>
    </citation>
    <scope>NUCLEOTIDE SEQUENCE [LARGE SCALE GENOMIC DNA]</scope>
    <source>
        <strain evidence="8 9">DSM 15113</strain>
    </source>
</reference>
<dbReference type="Pfam" id="PF13426">
    <property type="entry name" value="PAS_9"/>
    <property type="match status" value="1"/>
</dbReference>
<dbReference type="InterPro" id="IPR035965">
    <property type="entry name" value="PAS-like_dom_sf"/>
</dbReference>
<dbReference type="InterPro" id="IPR000700">
    <property type="entry name" value="PAS-assoc_C"/>
</dbReference>
<dbReference type="Proteomes" id="UP000324065">
    <property type="component" value="Unassembled WGS sequence"/>
</dbReference>
<evidence type="ECO:0000256" key="5">
    <source>
        <dbReference type="ARBA" id="ARBA00022777"/>
    </source>
</evidence>
<keyword evidence="5" id="KW-0418">Kinase</keyword>
<dbReference type="InterPro" id="IPR052162">
    <property type="entry name" value="Sensor_kinase/Photoreceptor"/>
</dbReference>
<feature type="domain" description="Histidine kinase" evidence="6">
    <location>
        <begin position="410"/>
        <end position="626"/>
    </location>
</feature>
<proteinExistence type="predicted"/>
<dbReference type="CDD" id="cd00082">
    <property type="entry name" value="HisKA"/>
    <property type="match status" value="1"/>
</dbReference>
<keyword evidence="9" id="KW-1185">Reference proteome</keyword>
<dbReference type="Pfam" id="PF13188">
    <property type="entry name" value="PAS_8"/>
    <property type="match status" value="1"/>
</dbReference>
<dbReference type="SUPFAM" id="SSF55874">
    <property type="entry name" value="ATPase domain of HSP90 chaperone/DNA topoisomerase II/histidine kinase"/>
    <property type="match status" value="1"/>
</dbReference>
<gene>
    <name evidence="8" type="ORF">F1188_03830</name>
</gene>
<dbReference type="InterPro" id="IPR003661">
    <property type="entry name" value="HisK_dim/P_dom"/>
</dbReference>
<dbReference type="InterPro" id="IPR001610">
    <property type="entry name" value="PAC"/>
</dbReference>
<keyword evidence="3" id="KW-0597">Phosphoprotein</keyword>
<dbReference type="FunFam" id="3.30.565.10:FF:000006">
    <property type="entry name" value="Sensor histidine kinase WalK"/>
    <property type="match status" value="1"/>
</dbReference>
<evidence type="ECO:0000313" key="8">
    <source>
        <dbReference type="EMBL" id="KAA5607045.1"/>
    </source>
</evidence>
<comment type="caution">
    <text evidence="8">The sequence shown here is derived from an EMBL/GenBank/DDBJ whole genome shotgun (WGS) entry which is preliminary data.</text>
</comment>
<dbReference type="EC" id="2.7.13.3" evidence="2"/>
<accession>A0A5M6IHE3</accession>
<dbReference type="SMART" id="SM00086">
    <property type="entry name" value="PAC"/>
    <property type="match status" value="2"/>
</dbReference>
<evidence type="ECO:0000256" key="1">
    <source>
        <dbReference type="ARBA" id="ARBA00000085"/>
    </source>
</evidence>
<dbReference type="Pfam" id="PF08448">
    <property type="entry name" value="PAS_4"/>
    <property type="match status" value="1"/>
</dbReference>
<evidence type="ECO:0000259" key="7">
    <source>
        <dbReference type="PROSITE" id="PS50113"/>
    </source>
</evidence>
<dbReference type="InterPro" id="IPR000014">
    <property type="entry name" value="PAS"/>
</dbReference>
<evidence type="ECO:0000313" key="9">
    <source>
        <dbReference type="Proteomes" id="UP000324065"/>
    </source>
</evidence>
<dbReference type="CDD" id="cd00130">
    <property type="entry name" value="PAS"/>
    <property type="match status" value="1"/>
</dbReference>
<evidence type="ECO:0000256" key="3">
    <source>
        <dbReference type="ARBA" id="ARBA00022553"/>
    </source>
</evidence>
<dbReference type="Gene3D" id="3.30.565.10">
    <property type="entry name" value="Histidine kinase-like ATPase, C-terminal domain"/>
    <property type="match status" value="1"/>
</dbReference>
<evidence type="ECO:0000256" key="4">
    <source>
        <dbReference type="ARBA" id="ARBA00022679"/>
    </source>
</evidence>